<dbReference type="EMBL" id="CACVKT020007997">
    <property type="protein sequence ID" value="CAC5412395.1"/>
    <property type="molecule type" value="Genomic_DNA"/>
</dbReference>
<comment type="subcellular location">
    <subcellularLocation>
        <location evidence="2">Endomembrane system</location>
    </subcellularLocation>
    <subcellularLocation>
        <location evidence="1">Membrane</location>
        <topology evidence="1">Single-pass membrane protein</topology>
    </subcellularLocation>
</comment>
<dbReference type="CDD" id="cd00063">
    <property type="entry name" value="FN3"/>
    <property type="match status" value="1"/>
</dbReference>
<dbReference type="Gene3D" id="1.10.510.10">
    <property type="entry name" value="Transferase(Phosphotransferase) domain 1"/>
    <property type="match status" value="1"/>
</dbReference>
<evidence type="ECO:0000259" key="13">
    <source>
        <dbReference type="PROSITE" id="PS50026"/>
    </source>
</evidence>
<keyword evidence="10" id="KW-0245">EGF-like domain</keyword>
<dbReference type="Pfam" id="PF07714">
    <property type="entry name" value="PK_Tyr_Ser-Thr"/>
    <property type="match status" value="1"/>
</dbReference>
<keyword evidence="7 11" id="KW-0472">Membrane</keyword>
<feature type="disulfide bond" evidence="10">
    <location>
        <begin position="117"/>
        <end position="127"/>
    </location>
</feature>
<dbReference type="InterPro" id="IPR000719">
    <property type="entry name" value="Prot_kinase_dom"/>
</dbReference>
<evidence type="ECO:0000256" key="5">
    <source>
        <dbReference type="ARBA" id="ARBA00022777"/>
    </source>
</evidence>
<organism evidence="15 16">
    <name type="scientific">Mytilus coruscus</name>
    <name type="common">Sea mussel</name>
    <dbReference type="NCBI Taxonomy" id="42192"/>
    <lineage>
        <taxon>Eukaryota</taxon>
        <taxon>Metazoa</taxon>
        <taxon>Spiralia</taxon>
        <taxon>Lophotrochozoa</taxon>
        <taxon>Mollusca</taxon>
        <taxon>Bivalvia</taxon>
        <taxon>Autobranchia</taxon>
        <taxon>Pteriomorphia</taxon>
        <taxon>Mytilida</taxon>
        <taxon>Mytiloidea</taxon>
        <taxon>Mytilidae</taxon>
        <taxon>Mytilinae</taxon>
        <taxon>Mytilus</taxon>
    </lineage>
</organism>
<dbReference type="Pfam" id="PF00041">
    <property type="entry name" value="fn3"/>
    <property type="match status" value="1"/>
</dbReference>
<evidence type="ECO:0000256" key="1">
    <source>
        <dbReference type="ARBA" id="ARBA00004167"/>
    </source>
</evidence>
<evidence type="ECO:0000256" key="4">
    <source>
        <dbReference type="ARBA" id="ARBA00022741"/>
    </source>
</evidence>
<proteinExistence type="predicted"/>
<comment type="caution">
    <text evidence="10">Lacks conserved residue(s) required for the propagation of feature annotation.</text>
</comment>
<dbReference type="InterPro" id="IPR011009">
    <property type="entry name" value="Kinase-like_dom_sf"/>
</dbReference>
<feature type="domain" description="Fibronectin type-III" evidence="14">
    <location>
        <begin position="794"/>
        <end position="888"/>
    </location>
</feature>
<dbReference type="GO" id="GO:0048468">
    <property type="term" value="P:cell development"/>
    <property type="evidence" value="ECO:0007669"/>
    <property type="project" value="UniProtKB-ARBA"/>
</dbReference>
<dbReference type="GO" id="GO:0030182">
    <property type="term" value="P:neuron differentiation"/>
    <property type="evidence" value="ECO:0007669"/>
    <property type="project" value="UniProtKB-ARBA"/>
</dbReference>
<evidence type="ECO:0000313" key="15">
    <source>
        <dbReference type="EMBL" id="CAC5412395.1"/>
    </source>
</evidence>
<keyword evidence="11" id="KW-0812">Transmembrane</keyword>
<dbReference type="Gene3D" id="2.60.40.10">
    <property type="entry name" value="Immunoglobulins"/>
    <property type="match status" value="1"/>
</dbReference>
<evidence type="ECO:0000256" key="11">
    <source>
        <dbReference type="SAM" id="Phobius"/>
    </source>
</evidence>
<dbReference type="GO" id="GO:0043235">
    <property type="term" value="C:receptor complex"/>
    <property type="evidence" value="ECO:0007669"/>
    <property type="project" value="TreeGrafter"/>
</dbReference>
<dbReference type="InterPro" id="IPR003961">
    <property type="entry name" value="FN3_dom"/>
</dbReference>
<dbReference type="InterPro" id="IPR036116">
    <property type="entry name" value="FN3_sf"/>
</dbReference>
<dbReference type="OrthoDB" id="6110226at2759"/>
<dbReference type="GO" id="GO:0004714">
    <property type="term" value="F:transmembrane receptor protein tyrosine kinase activity"/>
    <property type="evidence" value="ECO:0007669"/>
    <property type="project" value="TreeGrafter"/>
</dbReference>
<dbReference type="Gene3D" id="2.10.25.10">
    <property type="entry name" value="Laminin"/>
    <property type="match status" value="1"/>
</dbReference>
<dbReference type="PROSITE" id="PS50853">
    <property type="entry name" value="FN3"/>
    <property type="match status" value="1"/>
</dbReference>
<evidence type="ECO:0000256" key="8">
    <source>
        <dbReference type="ARBA" id="ARBA00023137"/>
    </source>
</evidence>
<dbReference type="GO" id="GO:0012505">
    <property type="term" value="C:endomembrane system"/>
    <property type="evidence" value="ECO:0007669"/>
    <property type="project" value="UniProtKB-SubCell"/>
</dbReference>
<keyword evidence="4" id="KW-0547">Nucleotide-binding</keyword>
<dbReference type="InterPro" id="IPR000742">
    <property type="entry name" value="EGF"/>
</dbReference>
<dbReference type="GO" id="GO:0050793">
    <property type="term" value="P:regulation of developmental process"/>
    <property type="evidence" value="ECO:0007669"/>
    <property type="project" value="UniProtKB-ARBA"/>
</dbReference>
<dbReference type="PROSITE" id="PS01186">
    <property type="entry name" value="EGF_2"/>
    <property type="match status" value="1"/>
</dbReference>
<keyword evidence="9" id="KW-0325">Glycoprotein</keyword>
<sequence>MFAVYKFVHGDGNIDVLIAHGVELAATIEEFECSITEQTTIVVGVGDQMIIQIVIFGSNVCSVQVCTWRWEYRCAYRTWSGACCYYRRVRVQYYRTDYYCCRGWRSNDYTNCNVAICNPSCLNDGTCTAPNVCSCRDAYVGPICGGVGQCSYLKPCYPGSCYGTSNCMCADGFAGDGCRTFANETLTPAINRCNATFTYHNHAKDMDIYTYFGDATQLDEPFELWSNQKDFNIIEMTMEAIYDTNYNIPIELPPIPDYVSSMKLGIIGAKVKTRHTKLSGSPPYEEEYICQEPKPTNPVLNSVLTCNLKGTNDIRVDSGDVFSLTFSATSGGFVKYLDRDTNKIISTQNYIGKTRENVIDFKFDYEVPVHCINDSTPCLDKSPLRLDEDITQKPITPHWDGWHDELSGILRYSVEFWRMEYSDENMHLREPLIKETTNPVPDYMQEVNLTTPLQFPTFAPSKPGVYSCILEVSDKANNTQYARRFVIFDNTSQVTTRNNNPLYCSSASESANFTWQTTINDDNGQTRINITWKDHFVNQVHEEGHFLSPVASYDPRLTDGGRRINYKKIDSAFDDSEGSRTRNAISNVNSIVLFEFAHQIPPVVMNSLSWENLNLTQNWSRTVSSIRDGDSRQFFVRATDIMGRQTIDSTTIHFDSTPPNIFESTLEYNIDEGQYKFSSRFTIKARDQDSGVPTVKIRILSKSGIEKYKHEYKNPVLLDTSTCPSCYNDRIGNSYSASMSFDINNCWMGIGIEETNTEMHTLEIGAYNGAMLAAMQIENITDVKSLKGIQQYFGVQNLTITSISDTSFQLKWVQPETCYQLLGLKLMVTDGHNRTTEHKIFKSARTVYVGNLNPSTSYTFQMFTKYGPNEDNFGMSDPVGSSFSTAAKQESSLSPGGIAGIVVGFLLLIVIFIIILILLHRTGRLTKAKEQVNTGFTKIRNTIKLRDPETKSGYNNRAYSGVNEDEYYIEGGIQISTSLAPLSRKSISLESEITRGRFAIIYKAIYYGNNKDAETVVAKTLKDQANGDDLRKMRTKINFYATKVGHHKHVLDFKGFVEDDVRGPFMVLEFCENGSLKDYLRENKSRVNDDMTERLYRISYGTCMGMDYLASNGIVHRRLAARNILLNFLLEPKVTGFGPDPDADKDNDDSSERIPVKWMAPECMSSTKKATEKSDVWSYGIVLWEIFSMGETPYPDIKGPRLPDWLRQNNRMAKPEYCDDTFYKMMKKCWQYDANKRPNFKKLNTDLAKMFSEGPDEEYYYRSSRIYDNRT</sequence>
<evidence type="ECO:0000256" key="6">
    <source>
        <dbReference type="ARBA" id="ARBA00022840"/>
    </source>
</evidence>
<feature type="domain" description="Protein kinase" evidence="12">
    <location>
        <begin position="987"/>
        <end position="1251"/>
    </location>
</feature>
<evidence type="ECO:0000256" key="7">
    <source>
        <dbReference type="ARBA" id="ARBA00023136"/>
    </source>
</evidence>
<keyword evidence="10" id="KW-1015">Disulfide bond</keyword>
<dbReference type="CDD" id="cd00192">
    <property type="entry name" value="PTKc"/>
    <property type="match status" value="1"/>
</dbReference>
<keyword evidence="6" id="KW-0067">ATP-binding</keyword>
<dbReference type="InterPro" id="IPR013783">
    <property type="entry name" value="Ig-like_fold"/>
</dbReference>
<evidence type="ECO:0000256" key="3">
    <source>
        <dbReference type="ARBA" id="ARBA00022679"/>
    </source>
</evidence>
<dbReference type="PRINTS" id="PR00109">
    <property type="entry name" value="TYRKINASE"/>
</dbReference>
<dbReference type="PROSITE" id="PS00022">
    <property type="entry name" value="EGF_1"/>
    <property type="match status" value="2"/>
</dbReference>
<evidence type="ECO:0000256" key="10">
    <source>
        <dbReference type="PROSITE-ProRule" id="PRU00076"/>
    </source>
</evidence>
<accession>A0A6J8DYL5</accession>
<reference evidence="15 16" key="1">
    <citation type="submission" date="2020-06" db="EMBL/GenBank/DDBJ databases">
        <authorList>
            <person name="Li R."/>
            <person name="Bekaert M."/>
        </authorList>
    </citation>
    <scope>NUCLEOTIDE SEQUENCE [LARGE SCALE GENOMIC DNA]</scope>
    <source>
        <strain evidence="16">wild</strain>
    </source>
</reference>
<dbReference type="SUPFAM" id="SSF49265">
    <property type="entry name" value="Fibronectin type III"/>
    <property type="match status" value="1"/>
</dbReference>
<dbReference type="GO" id="GO:0005524">
    <property type="term" value="F:ATP binding"/>
    <property type="evidence" value="ECO:0007669"/>
    <property type="project" value="UniProtKB-KW"/>
</dbReference>
<evidence type="ECO:0000256" key="2">
    <source>
        <dbReference type="ARBA" id="ARBA00004308"/>
    </source>
</evidence>
<dbReference type="AlphaFoldDB" id="A0A6J8DYL5"/>
<name>A0A6J8DYL5_MYTCO</name>
<keyword evidence="16" id="KW-1185">Reference proteome</keyword>
<gene>
    <name evidence="15" type="ORF">MCOR_45372</name>
</gene>
<feature type="disulfide bond" evidence="10">
    <location>
        <begin position="135"/>
        <end position="144"/>
    </location>
</feature>
<keyword evidence="8" id="KW-0829">Tyrosine-protein kinase</keyword>
<feature type="domain" description="EGF-like" evidence="13">
    <location>
        <begin position="113"/>
        <end position="145"/>
    </location>
</feature>
<keyword evidence="11" id="KW-1133">Transmembrane helix</keyword>
<dbReference type="InterPro" id="IPR050122">
    <property type="entry name" value="RTK"/>
</dbReference>
<evidence type="ECO:0000313" key="16">
    <source>
        <dbReference type="Proteomes" id="UP000507470"/>
    </source>
</evidence>
<evidence type="ECO:0000259" key="14">
    <source>
        <dbReference type="PROSITE" id="PS50853"/>
    </source>
</evidence>
<keyword evidence="5" id="KW-0418">Kinase</keyword>
<feature type="transmembrane region" description="Helical" evidence="11">
    <location>
        <begin position="898"/>
        <end position="919"/>
    </location>
</feature>
<dbReference type="InterPro" id="IPR001245">
    <property type="entry name" value="Ser-Thr/Tyr_kinase_cat_dom"/>
</dbReference>
<dbReference type="PANTHER" id="PTHR24416">
    <property type="entry name" value="TYROSINE-PROTEIN KINASE RECEPTOR"/>
    <property type="match status" value="1"/>
</dbReference>
<dbReference type="SUPFAM" id="SSF56112">
    <property type="entry name" value="Protein kinase-like (PK-like)"/>
    <property type="match status" value="1"/>
</dbReference>
<dbReference type="PANTHER" id="PTHR24416:SF617">
    <property type="entry name" value="RET ONCOGENE, ISOFORM A"/>
    <property type="match status" value="1"/>
</dbReference>
<evidence type="ECO:0000259" key="12">
    <source>
        <dbReference type="PROSITE" id="PS50011"/>
    </source>
</evidence>
<dbReference type="Proteomes" id="UP000507470">
    <property type="component" value="Unassembled WGS sequence"/>
</dbReference>
<dbReference type="PROSITE" id="PS50011">
    <property type="entry name" value="PROTEIN_KINASE_DOM"/>
    <property type="match status" value="1"/>
</dbReference>
<dbReference type="GO" id="GO:0005886">
    <property type="term" value="C:plasma membrane"/>
    <property type="evidence" value="ECO:0007669"/>
    <property type="project" value="TreeGrafter"/>
</dbReference>
<evidence type="ECO:0000256" key="9">
    <source>
        <dbReference type="ARBA" id="ARBA00023180"/>
    </source>
</evidence>
<evidence type="ECO:0008006" key="17">
    <source>
        <dbReference type="Google" id="ProtNLM"/>
    </source>
</evidence>
<dbReference type="PROSITE" id="PS50026">
    <property type="entry name" value="EGF_3"/>
    <property type="match status" value="1"/>
</dbReference>
<keyword evidence="3" id="KW-0808">Transferase</keyword>
<protein>
    <recommendedName>
        <fullName evidence="17">Receptor protein-tyrosine kinase</fullName>
    </recommendedName>
</protein>
<dbReference type="FunFam" id="1.10.510.10:FF:001512">
    <property type="entry name" value="Receptor tyrosine-protein kinase erbB-2"/>
    <property type="match status" value="1"/>
</dbReference>
<dbReference type="GO" id="GO:0007169">
    <property type="term" value="P:cell surface receptor protein tyrosine kinase signaling pathway"/>
    <property type="evidence" value="ECO:0007669"/>
    <property type="project" value="TreeGrafter"/>
</dbReference>